<evidence type="ECO:0000256" key="1">
    <source>
        <dbReference type="SAM" id="MobiDB-lite"/>
    </source>
</evidence>
<accession>A0A3D8PAJ1</accession>
<name>A0A3D8PAJ1_9RHOB</name>
<protein>
    <recommendedName>
        <fullName evidence="4">DUF2934 domain-containing protein</fullName>
    </recommendedName>
</protein>
<feature type="region of interest" description="Disordered" evidence="1">
    <location>
        <begin position="1"/>
        <end position="91"/>
    </location>
</feature>
<gene>
    <name evidence="2" type="ORF">DIE28_14660</name>
</gene>
<dbReference type="EMBL" id="QFCQ01000107">
    <property type="protein sequence ID" value="RDW12265.1"/>
    <property type="molecule type" value="Genomic_DNA"/>
</dbReference>
<dbReference type="Proteomes" id="UP000256679">
    <property type="component" value="Unassembled WGS sequence"/>
</dbReference>
<dbReference type="Pfam" id="PF11154">
    <property type="entry name" value="DUF2934"/>
    <property type="match status" value="1"/>
</dbReference>
<evidence type="ECO:0000313" key="3">
    <source>
        <dbReference type="Proteomes" id="UP000256679"/>
    </source>
</evidence>
<reference evidence="2 3" key="1">
    <citation type="submission" date="2018-05" db="EMBL/GenBank/DDBJ databases">
        <title>Whole genome sequencing of Paracoccus thiocyanatus SST.</title>
        <authorList>
            <person name="Ghosh W."/>
            <person name="Rameez M.J."/>
            <person name="Roy C."/>
        </authorList>
    </citation>
    <scope>NUCLEOTIDE SEQUENCE [LARGE SCALE GENOMIC DNA]</scope>
    <source>
        <strain evidence="2 3">SST</strain>
    </source>
</reference>
<dbReference type="AlphaFoldDB" id="A0A3D8PAJ1"/>
<organism evidence="2 3">
    <name type="scientific">Paracoccus thiocyanatus</name>
    <dbReference type="NCBI Taxonomy" id="34006"/>
    <lineage>
        <taxon>Bacteria</taxon>
        <taxon>Pseudomonadati</taxon>
        <taxon>Pseudomonadota</taxon>
        <taxon>Alphaproteobacteria</taxon>
        <taxon>Rhodobacterales</taxon>
        <taxon>Paracoccaceae</taxon>
        <taxon>Paracoccus</taxon>
    </lineage>
</organism>
<feature type="non-terminal residue" evidence="2">
    <location>
        <position position="91"/>
    </location>
</feature>
<comment type="caution">
    <text evidence="2">The sequence shown here is derived from an EMBL/GenBank/DDBJ whole genome shotgun (WGS) entry which is preliminary data.</text>
</comment>
<keyword evidence="3" id="KW-1185">Reference proteome</keyword>
<proteinExistence type="predicted"/>
<feature type="compositionally biased region" description="Basic and acidic residues" evidence="1">
    <location>
        <begin position="1"/>
        <end position="38"/>
    </location>
</feature>
<sequence length="91" mass="9809">MEEQDKIRERAHQIWESEGRPSGREVEHWQQAERELRDGAATAGITDQQGAADMQAPPGQPAGETRPEPEVAQAAAAWPPGRGPEAADADA</sequence>
<evidence type="ECO:0000313" key="2">
    <source>
        <dbReference type="EMBL" id="RDW12265.1"/>
    </source>
</evidence>
<dbReference type="RefSeq" id="WP_147296853.1">
    <property type="nucleotide sequence ID" value="NZ_QFCQ01000107.1"/>
</dbReference>
<dbReference type="InterPro" id="IPR021327">
    <property type="entry name" value="DUF2934"/>
</dbReference>
<evidence type="ECO:0008006" key="4">
    <source>
        <dbReference type="Google" id="ProtNLM"/>
    </source>
</evidence>